<sequence>MDSPTLTWGCCGDDKAEDNKQFINCVTCNKSYHLTCLSIPEISADSAAYRKWRCTDCITLIPNFSKKEDTPIRNISTARGSKRLALNSPPQEIAVTTEDVRSIIQEVLNTELASMLQKINKTILNVINKELEPIKKDIRELTESLNFHSKEFEEYQAEHATLKNAVKDLRDENNELKNSVAEFNHRINYLEQQSRSSNLEIQCLPEKKQENLYTVVKQLGSVVGCVLNDSDVLHCTRVAKLQTTSTRPRSVVVQLASPRVRDTLLASVIEYNKGKNNADKLNSADLGLAGDRKPVFVLEHLSPSNKALHAATRLKAKEKGYKFVWVRNGRIFARKTAEADHILIKNLDSLNKLI</sequence>
<gene>
    <name evidence="1" type="ORF">PYW08_005570</name>
</gene>
<evidence type="ECO:0000313" key="1">
    <source>
        <dbReference type="EMBL" id="KAJ8717171.1"/>
    </source>
</evidence>
<name>A0ACC2QJ13_9NEOP</name>
<organism evidence="1 2">
    <name type="scientific">Mythimna loreyi</name>
    <dbReference type="NCBI Taxonomy" id="667449"/>
    <lineage>
        <taxon>Eukaryota</taxon>
        <taxon>Metazoa</taxon>
        <taxon>Ecdysozoa</taxon>
        <taxon>Arthropoda</taxon>
        <taxon>Hexapoda</taxon>
        <taxon>Insecta</taxon>
        <taxon>Pterygota</taxon>
        <taxon>Neoptera</taxon>
        <taxon>Endopterygota</taxon>
        <taxon>Lepidoptera</taxon>
        <taxon>Glossata</taxon>
        <taxon>Ditrysia</taxon>
        <taxon>Noctuoidea</taxon>
        <taxon>Noctuidae</taxon>
        <taxon>Noctuinae</taxon>
        <taxon>Hadenini</taxon>
        <taxon>Mythimna</taxon>
    </lineage>
</organism>
<accession>A0ACC2QJ13</accession>
<proteinExistence type="predicted"/>
<keyword evidence="2" id="KW-1185">Reference proteome</keyword>
<dbReference type="Proteomes" id="UP001231649">
    <property type="component" value="Chromosome 18"/>
</dbReference>
<protein>
    <submittedName>
        <fullName evidence="1">Uncharacterized protein</fullName>
    </submittedName>
</protein>
<dbReference type="EMBL" id="CM056794">
    <property type="protein sequence ID" value="KAJ8717171.1"/>
    <property type="molecule type" value="Genomic_DNA"/>
</dbReference>
<comment type="caution">
    <text evidence="1">The sequence shown here is derived from an EMBL/GenBank/DDBJ whole genome shotgun (WGS) entry which is preliminary data.</text>
</comment>
<evidence type="ECO:0000313" key="2">
    <source>
        <dbReference type="Proteomes" id="UP001231649"/>
    </source>
</evidence>
<reference evidence="1" key="1">
    <citation type="submission" date="2023-03" db="EMBL/GenBank/DDBJ databases">
        <title>Chromosome-level genomes of two armyworms, Mythimna separata and Mythimna loreyi, provide insights into the biosynthesis and reception of sex pheromones.</title>
        <authorList>
            <person name="Zhao H."/>
        </authorList>
    </citation>
    <scope>NUCLEOTIDE SEQUENCE</scope>
    <source>
        <strain evidence="1">BeijingLab</strain>
    </source>
</reference>